<dbReference type="SUPFAM" id="SSF55961">
    <property type="entry name" value="Bet v1-like"/>
    <property type="match status" value="1"/>
</dbReference>
<dbReference type="RefSeq" id="WP_011583819.1">
    <property type="nucleotide sequence ID" value="NC_008255.1"/>
</dbReference>
<dbReference type="PANTHER" id="PTHR33824:SF7">
    <property type="entry name" value="POLYKETIDE CYCLASE_DEHYDRASE AND LIPID TRANSPORT SUPERFAMILY PROTEIN"/>
    <property type="match status" value="1"/>
</dbReference>
<feature type="domain" description="Inner membrane protein YgaP-like transmembrane" evidence="3">
    <location>
        <begin position="6"/>
        <end position="66"/>
    </location>
</feature>
<evidence type="ECO:0000259" key="3">
    <source>
        <dbReference type="Pfam" id="PF11127"/>
    </source>
</evidence>
<evidence type="ECO:0000313" key="5">
    <source>
        <dbReference type="Proteomes" id="UP000001822"/>
    </source>
</evidence>
<dbReference type="EMBL" id="CP000383">
    <property type="protein sequence ID" value="ABG57703.1"/>
    <property type="molecule type" value="Genomic_DNA"/>
</dbReference>
<feature type="domain" description="Coenzyme Q-binding protein COQ10 START" evidence="2">
    <location>
        <begin position="80"/>
        <end position="194"/>
    </location>
</feature>
<accession>A0A6N4SN49</accession>
<gene>
    <name evidence="4" type="ordered locus">CHU_0413</name>
</gene>
<sequence>MEKKLTVNVSDTERIASVLAGSYFMYRSLKRQPKNYAAIASAGLLLFRGVTGHCPGYSAAGKKTLPAPVHNIDIETSVIVNRPVDTVYSFWRRLENLPLFMTHLKSVKQKDHNKSDWEAYLPGGIGSIHWEAKIVKDKPGKVIAWSSLENSTIHNAGKVMFEDIGELGTVINVVISYQAPLGVAGEKVLALLTPTFEKMIRKDIVNFKQYIETGKLPTDKEYAENGKSQFE</sequence>
<dbReference type="PANTHER" id="PTHR33824">
    <property type="entry name" value="POLYKETIDE CYCLASE/DEHYDRASE AND LIPID TRANSPORT SUPERFAMILY PROTEIN"/>
    <property type="match status" value="1"/>
</dbReference>
<dbReference type="InterPro" id="IPR005031">
    <property type="entry name" value="COQ10_START"/>
</dbReference>
<dbReference type="OrthoDB" id="9797595at2"/>
<evidence type="ECO:0000313" key="4">
    <source>
        <dbReference type="EMBL" id="ABG57703.1"/>
    </source>
</evidence>
<evidence type="ECO:0000259" key="2">
    <source>
        <dbReference type="Pfam" id="PF03364"/>
    </source>
</evidence>
<dbReference type="KEGG" id="chu:CHU_0413"/>
<dbReference type="Pfam" id="PF11127">
    <property type="entry name" value="YgaP-like_TM"/>
    <property type="match status" value="1"/>
</dbReference>
<comment type="similarity">
    <text evidence="1">Belongs to the ribosome association toxin RatA family.</text>
</comment>
<dbReference type="Proteomes" id="UP000001822">
    <property type="component" value="Chromosome"/>
</dbReference>
<dbReference type="Gene3D" id="3.30.530.20">
    <property type="match status" value="1"/>
</dbReference>
<protein>
    <submittedName>
        <fullName evidence="4">Uncharacterized protein</fullName>
    </submittedName>
</protein>
<dbReference type="Pfam" id="PF03364">
    <property type="entry name" value="Polyketide_cyc"/>
    <property type="match status" value="1"/>
</dbReference>
<dbReference type="CDD" id="cd07817">
    <property type="entry name" value="SRPBCC_8"/>
    <property type="match status" value="1"/>
</dbReference>
<evidence type="ECO:0000256" key="1">
    <source>
        <dbReference type="ARBA" id="ARBA00008918"/>
    </source>
</evidence>
<dbReference type="InterPro" id="IPR021309">
    <property type="entry name" value="YgaP-like_TM"/>
</dbReference>
<name>A0A6N4SN49_CYTH3</name>
<organism evidence="4 5">
    <name type="scientific">Cytophaga hutchinsonii (strain ATCC 33406 / DSM 1761 / CIP 103989 / NBRC 15051 / NCIMB 9469 / D465)</name>
    <dbReference type="NCBI Taxonomy" id="269798"/>
    <lineage>
        <taxon>Bacteria</taxon>
        <taxon>Pseudomonadati</taxon>
        <taxon>Bacteroidota</taxon>
        <taxon>Cytophagia</taxon>
        <taxon>Cytophagales</taxon>
        <taxon>Cytophagaceae</taxon>
        <taxon>Cytophaga</taxon>
    </lineage>
</organism>
<dbReference type="InterPro" id="IPR023393">
    <property type="entry name" value="START-like_dom_sf"/>
</dbReference>
<dbReference type="InterPro" id="IPR047137">
    <property type="entry name" value="ORF3"/>
</dbReference>
<dbReference type="AlphaFoldDB" id="A0A6N4SN49"/>
<keyword evidence="5" id="KW-1185">Reference proteome</keyword>
<reference evidence="4 5" key="1">
    <citation type="journal article" date="2007" name="Appl. Environ. Microbiol.">
        <title>Genome sequence of the cellulolytic gliding bacterium Cytophaga hutchinsonii.</title>
        <authorList>
            <person name="Xie G."/>
            <person name="Bruce D.C."/>
            <person name="Challacombe J.F."/>
            <person name="Chertkov O."/>
            <person name="Detter J.C."/>
            <person name="Gilna P."/>
            <person name="Han C.S."/>
            <person name="Lucas S."/>
            <person name="Misra M."/>
            <person name="Myers G.L."/>
            <person name="Richardson P."/>
            <person name="Tapia R."/>
            <person name="Thayer N."/>
            <person name="Thompson L.S."/>
            <person name="Brettin T.S."/>
            <person name="Henrissat B."/>
            <person name="Wilson D.B."/>
            <person name="McBride M.J."/>
        </authorList>
    </citation>
    <scope>NUCLEOTIDE SEQUENCE [LARGE SCALE GENOMIC DNA]</scope>
    <source>
        <strain evidence="5">ATCC 33406 / DSM 1761 / CIP 103989 / NBRC 15051 / NCIMB 9469 / D465</strain>
    </source>
</reference>
<proteinExistence type="inferred from homology"/>